<proteinExistence type="predicted"/>
<dbReference type="GO" id="GO:0007268">
    <property type="term" value="P:chemical synaptic transmission"/>
    <property type="evidence" value="ECO:0007669"/>
    <property type="project" value="InterPro"/>
</dbReference>
<feature type="region of interest" description="Disordered" evidence="2">
    <location>
        <begin position="95"/>
        <end position="207"/>
    </location>
</feature>
<gene>
    <name evidence="3" type="ORF">PACLA_8A066426</name>
</gene>
<feature type="compositionally biased region" description="Basic residues" evidence="2">
    <location>
        <begin position="169"/>
        <end position="188"/>
    </location>
</feature>
<feature type="compositionally biased region" description="Polar residues" evidence="2">
    <location>
        <begin position="134"/>
        <end position="149"/>
    </location>
</feature>
<dbReference type="Proteomes" id="UP001152795">
    <property type="component" value="Unassembled WGS sequence"/>
</dbReference>
<dbReference type="GO" id="GO:0045202">
    <property type="term" value="C:synapse"/>
    <property type="evidence" value="ECO:0007669"/>
    <property type="project" value="GOC"/>
</dbReference>
<feature type="region of interest" description="Disordered" evidence="2">
    <location>
        <begin position="352"/>
        <end position="402"/>
    </location>
</feature>
<protein>
    <submittedName>
        <fullName evidence="3">Uncharacterized protein</fullName>
    </submittedName>
</protein>
<evidence type="ECO:0000256" key="2">
    <source>
        <dbReference type="SAM" id="MobiDB-lite"/>
    </source>
</evidence>
<dbReference type="GO" id="GO:0097539">
    <property type="term" value="C:ciliary transition fiber"/>
    <property type="evidence" value="ECO:0007669"/>
    <property type="project" value="TreeGrafter"/>
</dbReference>
<feature type="region of interest" description="Disordered" evidence="2">
    <location>
        <begin position="240"/>
        <end position="264"/>
    </location>
</feature>
<feature type="compositionally biased region" description="Low complexity" evidence="2">
    <location>
        <begin position="378"/>
        <end position="395"/>
    </location>
</feature>
<evidence type="ECO:0000313" key="4">
    <source>
        <dbReference type="Proteomes" id="UP001152795"/>
    </source>
</evidence>
<feature type="non-terminal residue" evidence="3">
    <location>
        <position position="639"/>
    </location>
</feature>
<feature type="compositionally biased region" description="Basic residues" evidence="2">
    <location>
        <begin position="361"/>
        <end position="370"/>
    </location>
</feature>
<dbReference type="OrthoDB" id="6002207at2759"/>
<dbReference type="EMBL" id="CACRXK020016300">
    <property type="protein sequence ID" value="CAB4029626.1"/>
    <property type="molecule type" value="Genomic_DNA"/>
</dbReference>
<name>A0A7D9LBI4_PARCT</name>
<feature type="coiled-coil region" evidence="1">
    <location>
        <begin position="554"/>
        <end position="625"/>
    </location>
</feature>
<organism evidence="3 4">
    <name type="scientific">Paramuricea clavata</name>
    <name type="common">Red gorgonian</name>
    <name type="synonym">Violescent sea-whip</name>
    <dbReference type="NCBI Taxonomy" id="317549"/>
    <lineage>
        <taxon>Eukaryota</taxon>
        <taxon>Metazoa</taxon>
        <taxon>Cnidaria</taxon>
        <taxon>Anthozoa</taxon>
        <taxon>Octocorallia</taxon>
        <taxon>Malacalcyonacea</taxon>
        <taxon>Plexauridae</taxon>
        <taxon>Paramuricea</taxon>
    </lineage>
</organism>
<feature type="compositionally biased region" description="Polar residues" evidence="2">
    <location>
        <begin position="448"/>
        <end position="470"/>
    </location>
</feature>
<feature type="non-terminal residue" evidence="3">
    <location>
        <position position="1"/>
    </location>
</feature>
<reference evidence="3" key="1">
    <citation type="submission" date="2020-04" db="EMBL/GenBank/DDBJ databases">
        <authorList>
            <person name="Alioto T."/>
            <person name="Alioto T."/>
            <person name="Gomez Garrido J."/>
        </authorList>
    </citation>
    <scope>NUCLEOTIDE SEQUENCE</scope>
    <source>
        <strain evidence="3">A484AB</strain>
    </source>
</reference>
<feature type="compositionally biased region" description="Polar residues" evidence="2">
    <location>
        <begin position="250"/>
        <end position="264"/>
    </location>
</feature>
<feature type="region of interest" description="Disordered" evidence="2">
    <location>
        <begin position="303"/>
        <end position="327"/>
    </location>
</feature>
<feature type="region of interest" description="Disordered" evidence="2">
    <location>
        <begin position="448"/>
        <end position="540"/>
    </location>
</feature>
<dbReference type="AlphaFoldDB" id="A0A7D9LBI4"/>
<feature type="compositionally biased region" description="Basic and acidic residues" evidence="2">
    <location>
        <begin position="473"/>
        <end position="503"/>
    </location>
</feature>
<dbReference type="GO" id="GO:0005814">
    <property type="term" value="C:centriole"/>
    <property type="evidence" value="ECO:0007669"/>
    <property type="project" value="InterPro"/>
</dbReference>
<dbReference type="PANTHER" id="PTHR36170">
    <property type="entry name" value="CENTROSOMAL PROTEIN OF 89 KDA"/>
    <property type="match status" value="1"/>
</dbReference>
<dbReference type="InterPro" id="IPR033545">
    <property type="entry name" value="CEP89"/>
</dbReference>
<feature type="compositionally biased region" description="Polar residues" evidence="2">
    <location>
        <begin position="158"/>
        <end position="167"/>
    </location>
</feature>
<feature type="compositionally biased region" description="Low complexity" evidence="2">
    <location>
        <begin position="530"/>
        <end position="540"/>
    </location>
</feature>
<sequence>SRIGACLVPGAIFAAVPSTAQSFSETWPRRKKNLSALSTALGSIGNLAQAVVVAEGSREDINENAGTSNEALDDCEDYESDGHYAVVDETILRRRKSQSGDNDNSTNVARTPPVEAIYSKVNKKRKPQEEENHSSSTSGSEDDITSVSGMGSEDEDSSTAVNQSDSKTYPKKRNSKKRSAKDKSKKYSPRNIPEEVKEEPVTKTDINDNMIMASADFTDDIMEEQYPADLETNLPNEFLQSNEDTHDSTTHSIVHPTQRNFNNPSQFEREQFNETNLDNYSEGRSPSLYSKRDEIPLGASASDLASHLPDVPPIGERKTPIGKGISTESIHSYKEKWHTLAQSATNRELITESHDQEGQKQKHSKKQSKQKHVEEEQQLVQQQQQQKQQHLPAQQRQKRQKQFSQSAQLVRQQVEVANKLRALSVQGSYAFGNADLRDGNISRENTFVSETPADSQGNRQENQRITPSETDNPEVKSKDGRITNHVISDAHSRHSERYEENKGPKKRSRKSNRKNEIPASVQDNQGVDNSQTSTLQQMSTTMAKEACRKLYLQVKTLDREKSALETLSQSLNEENTTLKKLNESLTKNVDTSSSGTSIGLLQIQIEELRQENSFLKDSVHRLNVELGRYQARYRSFSPQ</sequence>
<evidence type="ECO:0000256" key="1">
    <source>
        <dbReference type="SAM" id="Coils"/>
    </source>
</evidence>
<evidence type="ECO:0000313" key="3">
    <source>
        <dbReference type="EMBL" id="CAB4029626.1"/>
    </source>
</evidence>
<dbReference type="PANTHER" id="PTHR36170:SF1">
    <property type="entry name" value="CENTROSOMAL PROTEIN OF 89 KDA"/>
    <property type="match status" value="1"/>
</dbReference>
<dbReference type="GO" id="GO:0060271">
    <property type="term" value="P:cilium assembly"/>
    <property type="evidence" value="ECO:0007669"/>
    <property type="project" value="InterPro"/>
</dbReference>
<keyword evidence="4" id="KW-1185">Reference proteome</keyword>
<comment type="caution">
    <text evidence="3">The sequence shown here is derived from an EMBL/GenBank/DDBJ whole genome shotgun (WGS) entry which is preliminary data.</text>
</comment>
<keyword evidence="1" id="KW-0175">Coiled coil</keyword>
<accession>A0A7D9LBI4</accession>
<dbReference type="GO" id="GO:0007005">
    <property type="term" value="P:mitochondrion organization"/>
    <property type="evidence" value="ECO:0007669"/>
    <property type="project" value="InterPro"/>
</dbReference>
<feature type="compositionally biased region" description="Polar residues" evidence="2">
    <location>
        <begin position="99"/>
        <end position="109"/>
    </location>
</feature>
<feature type="compositionally biased region" description="Basic and acidic residues" evidence="2">
    <location>
        <begin position="192"/>
        <end position="206"/>
    </location>
</feature>